<keyword evidence="8 11" id="KW-0378">Hydrolase</keyword>
<dbReference type="GO" id="GO:0004843">
    <property type="term" value="F:cysteine-type deubiquitinase activity"/>
    <property type="evidence" value="ECO:0007669"/>
    <property type="project" value="UniProtKB-UniRule"/>
</dbReference>
<dbReference type="SUPFAM" id="SSF46934">
    <property type="entry name" value="UBA-like"/>
    <property type="match status" value="1"/>
</dbReference>
<feature type="binding site" evidence="13">
    <location>
        <position position="254"/>
    </location>
    <ligand>
        <name>substrate</name>
    </ligand>
</feature>
<accession>A0AA88KX79</accession>
<evidence type="ECO:0000256" key="12">
    <source>
        <dbReference type="PIRSR" id="PIRSR016308-1"/>
    </source>
</evidence>
<protein>
    <recommendedName>
        <fullName evidence="11 16">Ubiquitin carboxyl-terminal hydrolase</fullName>
        <ecNumber evidence="11 16">3.4.19.12</ecNumber>
    </recommendedName>
</protein>
<evidence type="ECO:0000313" key="22">
    <source>
        <dbReference type="Proteomes" id="UP001187531"/>
    </source>
</evidence>
<dbReference type="Pfam" id="PF00443">
    <property type="entry name" value="UCH"/>
    <property type="match status" value="1"/>
</dbReference>
<proteinExistence type="inferred from homology"/>
<evidence type="ECO:0000259" key="18">
    <source>
        <dbReference type="PROSITE" id="PS50030"/>
    </source>
</evidence>
<name>A0AA88KX79_ARTSF</name>
<keyword evidence="7 11" id="KW-0833">Ubl conjugation pathway</keyword>
<dbReference type="FunFam" id="1.10.8.10:FF:000086">
    <property type="entry name" value="Ubiquitin carboxyl-terminal hydrolase"/>
    <property type="match status" value="1"/>
</dbReference>
<dbReference type="CDD" id="cd02658">
    <property type="entry name" value="Peptidase_C19B"/>
    <property type="match status" value="1"/>
</dbReference>
<dbReference type="SUPFAM" id="SSF54001">
    <property type="entry name" value="Cysteine proteinases"/>
    <property type="match status" value="1"/>
</dbReference>
<evidence type="ECO:0000256" key="13">
    <source>
        <dbReference type="PIRSR" id="PIRSR016308-2"/>
    </source>
</evidence>
<dbReference type="PANTHER" id="PTHR21646">
    <property type="entry name" value="UBIQUITIN CARBOXYL-TERMINAL HYDROLASE"/>
    <property type="match status" value="1"/>
</dbReference>
<evidence type="ECO:0000313" key="21">
    <source>
        <dbReference type="EMBL" id="KAK2705524.1"/>
    </source>
</evidence>
<dbReference type="PROSITE" id="PS50271">
    <property type="entry name" value="ZF_UBP"/>
    <property type="match status" value="1"/>
</dbReference>
<feature type="active site" description="Proton acceptor" evidence="12">
    <location>
        <position position="762"/>
    </location>
</feature>
<dbReference type="InterPro" id="IPR041432">
    <property type="entry name" value="UBP13_Znf-UBP_var"/>
</dbReference>
<evidence type="ECO:0000259" key="19">
    <source>
        <dbReference type="PROSITE" id="PS50235"/>
    </source>
</evidence>
<dbReference type="Gene3D" id="1.10.8.10">
    <property type="entry name" value="DNA helicase RuvA subunit, C-terminal domain"/>
    <property type="match status" value="2"/>
</dbReference>
<evidence type="ECO:0000256" key="6">
    <source>
        <dbReference type="ARBA" id="ARBA00022771"/>
    </source>
</evidence>
<evidence type="ECO:0000256" key="8">
    <source>
        <dbReference type="ARBA" id="ARBA00022801"/>
    </source>
</evidence>
<evidence type="ECO:0000256" key="15">
    <source>
        <dbReference type="PROSITE-ProRule" id="PRU00502"/>
    </source>
</evidence>
<evidence type="ECO:0000256" key="2">
    <source>
        <dbReference type="ARBA" id="ARBA00009085"/>
    </source>
</evidence>
<dbReference type="PANTHER" id="PTHR21646:SF10">
    <property type="entry name" value="UBIQUITIN CARBOXYL-TERMINAL HYDROLASE 14"/>
    <property type="match status" value="1"/>
</dbReference>
<feature type="domain" description="USP" evidence="19">
    <location>
        <begin position="316"/>
        <end position="800"/>
    </location>
</feature>
<evidence type="ECO:0000256" key="16">
    <source>
        <dbReference type="RuleBase" id="RU366025"/>
    </source>
</evidence>
<feature type="active site" description="Nucleophile" evidence="12">
    <location>
        <position position="325"/>
    </location>
</feature>
<dbReference type="SUPFAM" id="SSF57850">
    <property type="entry name" value="RING/U-box"/>
    <property type="match status" value="1"/>
</dbReference>
<dbReference type="CDD" id="cd14386">
    <property type="entry name" value="UBA2_UBP5"/>
    <property type="match status" value="1"/>
</dbReference>
<dbReference type="SMART" id="SM00290">
    <property type="entry name" value="ZnF_UBP"/>
    <property type="match status" value="1"/>
</dbReference>
<feature type="binding site" evidence="14">
    <location>
        <position position="191"/>
    </location>
    <ligand>
        <name>Zn(2+)</name>
        <dbReference type="ChEBI" id="CHEBI:29105"/>
    </ligand>
</feature>
<comment type="caution">
    <text evidence="21">The sequence shown here is derived from an EMBL/GenBank/DDBJ whole genome shotgun (WGS) entry which is preliminary data.</text>
</comment>
<dbReference type="InterPro" id="IPR016652">
    <property type="entry name" value="Ubiquitinyl_hydrolase"/>
</dbReference>
<evidence type="ECO:0000256" key="1">
    <source>
        <dbReference type="ARBA" id="ARBA00000707"/>
    </source>
</evidence>
<dbReference type="InterPro" id="IPR001394">
    <property type="entry name" value="Peptidase_C19_UCH"/>
</dbReference>
<keyword evidence="22" id="KW-1185">Reference proteome</keyword>
<evidence type="ECO:0000256" key="11">
    <source>
        <dbReference type="PIRNR" id="PIRNR016308"/>
    </source>
</evidence>
<dbReference type="PROSITE" id="PS00973">
    <property type="entry name" value="USP_2"/>
    <property type="match status" value="1"/>
</dbReference>
<keyword evidence="17" id="KW-0175">Coiled coil</keyword>
<evidence type="ECO:0000259" key="20">
    <source>
        <dbReference type="PROSITE" id="PS50271"/>
    </source>
</evidence>
<keyword evidence="6 15" id="KW-0863">Zinc-finger</keyword>
<feature type="binding site" evidence="13">
    <location>
        <position position="251"/>
    </location>
    <ligand>
        <name>substrate</name>
    </ligand>
</feature>
<feature type="binding site" evidence="13">
    <location>
        <position position="198"/>
    </location>
    <ligand>
        <name>substrate</name>
    </ligand>
</feature>
<feature type="binding site" evidence="14">
    <location>
        <position position="208"/>
    </location>
    <ligand>
        <name>Zn(2+)</name>
        <dbReference type="ChEBI" id="CHEBI:29105"/>
    </ligand>
</feature>
<dbReference type="PROSITE" id="PS50030">
    <property type="entry name" value="UBA"/>
    <property type="match status" value="1"/>
</dbReference>
<evidence type="ECO:0000256" key="3">
    <source>
        <dbReference type="ARBA" id="ARBA00022670"/>
    </source>
</evidence>
<dbReference type="InterPro" id="IPR038765">
    <property type="entry name" value="Papain-like_cys_pep_sf"/>
</dbReference>
<dbReference type="InterPro" id="IPR009060">
    <property type="entry name" value="UBA-like_sf"/>
</dbReference>
<keyword evidence="10 11" id="KW-0862">Zinc</keyword>
<dbReference type="Gene3D" id="3.30.40.10">
    <property type="entry name" value="Zinc/RING finger domain, C3HC4 (zinc finger)"/>
    <property type="match status" value="2"/>
</dbReference>
<dbReference type="GO" id="GO:0006508">
    <property type="term" value="P:proteolysis"/>
    <property type="evidence" value="ECO:0007669"/>
    <property type="project" value="UniProtKB-KW"/>
</dbReference>
<feature type="binding site" evidence="13">
    <location>
        <position position="249"/>
    </location>
    <ligand>
        <name>substrate</name>
    </ligand>
</feature>
<dbReference type="PROSITE" id="PS50235">
    <property type="entry name" value="USP_3"/>
    <property type="match status" value="1"/>
</dbReference>
<dbReference type="Pfam" id="PF02148">
    <property type="entry name" value="zf-UBP"/>
    <property type="match status" value="1"/>
</dbReference>
<sequence>MEKVENLLNYVKVPSRADKVYKDECVYTFDTPESKEGLFVDMANFIGVSKDMLDLHYQKSGSPVYLHMKRTKIPVAKDANLEPEPKVTRLAIGMEGGFDPSSKVKYTYEDRNSVFLMPDRTNIELPCPSLPQKIQDAIVGILAAETASFKAEVEATEWNGEQRIVSKYAHDLVQLDNGVKIPPSGWQCEKCDLTNNLWLNLTDGSILCGRKFFDGSGGNGHAVDYYSQKGYPLAVKLGTITPDGKADVYSYPEDDMVEDPFLVKHLSHFGINVSTLEKTEKSMAELEVTLNQRFGEWSTIQESGAKLQPLYGPGYTGLQNLGNSCYMNSVLQVFFSIPDFQKKYFANGISSAMDNFRNSTIDPSGDFNAQTSKIAFGLLSGRYSEPPEEEVEDQDEAQPGIRPLMYKNLIGKGHPEFSTKRQQDAQEFLLHMINLIERHSRGSKNPSDCFKFKTEDRLECSQSNRVRYTERDEYCLPLTVPMDLLTNREEVEEYKKKELEAKSRNEKLEMEPVRPHFTMMSLLQSFTQPEIIHQFYSSAINAKTTAYKTTRFATFPDYLAIQLRKFALTDDWRPYKLDISVAVPDVLDISFLRGSGLKPGEQELPSDVQVPEFVYDATIMQSLMEMGFPVEGCKRSIYFTENKGIEPAAMWAMEHMGDADFDKPFVIPGTEKKNADVFVPNEEAIAMIEAMGFSRAQACVALKSTDNNTERAADWIFSHPEEVSNADSSVPAPNEVTYRDGAGKYELFAFISHMGTSTSCGHYVCHVKKDGRWVIFNDNKVALSEHPPIELGYLYFFKRI</sequence>
<keyword evidence="3 11" id="KW-0645">Protease</keyword>
<dbReference type="PROSITE" id="PS00972">
    <property type="entry name" value="USP_1"/>
    <property type="match status" value="1"/>
</dbReference>
<dbReference type="Gene3D" id="3.90.70.10">
    <property type="entry name" value="Cysteine proteinases"/>
    <property type="match status" value="1"/>
</dbReference>
<reference evidence="21" key="1">
    <citation type="submission" date="2023-07" db="EMBL/GenBank/DDBJ databases">
        <title>Chromosome-level genome assembly of Artemia franciscana.</title>
        <authorList>
            <person name="Jo E."/>
        </authorList>
    </citation>
    <scope>NUCLEOTIDE SEQUENCE</scope>
    <source>
        <tissue evidence="21">Whole body</tissue>
    </source>
</reference>
<evidence type="ECO:0000256" key="10">
    <source>
        <dbReference type="ARBA" id="ARBA00022833"/>
    </source>
</evidence>
<evidence type="ECO:0000256" key="9">
    <source>
        <dbReference type="ARBA" id="ARBA00022807"/>
    </source>
</evidence>
<keyword evidence="4 11" id="KW-0479">Metal-binding</keyword>
<feature type="coiled-coil region" evidence="17">
    <location>
        <begin position="482"/>
        <end position="511"/>
    </location>
</feature>
<dbReference type="GO" id="GO:0008270">
    <property type="term" value="F:zinc ion binding"/>
    <property type="evidence" value="ECO:0007669"/>
    <property type="project" value="UniProtKB-UniRule"/>
</dbReference>
<keyword evidence="5" id="KW-0677">Repeat</keyword>
<gene>
    <name evidence="21" type="ORF">QYM36_015797</name>
</gene>
<dbReference type="SMART" id="SM00165">
    <property type="entry name" value="UBA"/>
    <property type="match status" value="2"/>
</dbReference>
<evidence type="ECO:0000256" key="5">
    <source>
        <dbReference type="ARBA" id="ARBA00022737"/>
    </source>
</evidence>
<feature type="domain" description="UBP-type" evidence="20">
    <location>
        <begin position="164"/>
        <end position="273"/>
    </location>
</feature>
<dbReference type="InterPro" id="IPR018200">
    <property type="entry name" value="USP_CS"/>
</dbReference>
<comment type="similarity">
    <text evidence="2 11 16">Belongs to the peptidase C19 family.</text>
</comment>
<dbReference type="InterPro" id="IPR013083">
    <property type="entry name" value="Znf_RING/FYVE/PHD"/>
</dbReference>
<dbReference type="Pfam" id="PF17807">
    <property type="entry name" value="zf-UBP_var"/>
    <property type="match status" value="1"/>
</dbReference>
<feature type="binding site" evidence="14">
    <location>
        <position position="221"/>
    </location>
    <ligand>
        <name>Zn(2+)</name>
        <dbReference type="ChEBI" id="CHEBI:29105"/>
    </ligand>
</feature>
<evidence type="ECO:0000256" key="14">
    <source>
        <dbReference type="PIRSR" id="PIRSR016308-3"/>
    </source>
</evidence>
<dbReference type="FunFam" id="3.30.40.10:FF:000026">
    <property type="entry name" value="Ubiquitin carboxyl-terminal hydrolase"/>
    <property type="match status" value="1"/>
</dbReference>
<dbReference type="EMBL" id="JAVRJZ010000020">
    <property type="protein sequence ID" value="KAK2705524.1"/>
    <property type="molecule type" value="Genomic_DNA"/>
</dbReference>
<feature type="binding site" evidence="14">
    <location>
        <position position="188"/>
    </location>
    <ligand>
        <name>Zn(2+)</name>
        <dbReference type="ChEBI" id="CHEBI:29105"/>
    </ligand>
</feature>
<feature type="binding site" evidence="13">
    <location>
        <begin position="210"/>
        <end position="213"/>
    </location>
    <ligand>
        <name>substrate</name>
    </ligand>
</feature>
<evidence type="ECO:0000256" key="7">
    <source>
        <dbReference type="ARBA" id="ARBA00022786"/>
    </source>
</evidence>
<dbReference type="InterPro" id="IPR028889">
    <property type="entry name" value="USP"/>
</dbReference>
<dbReference type="PIRSF" id="PIRSF016308">
    <property type="entry name" value="UBP"/>
    <property type="match status" value="1"/>
</dbReference>
<dbReference type="EC" id="3.4.19.12" evidence="11 16"/>
<dbReference type="Pfam" id="PF00627">
    <property type="entry name" value="UBA"/>
    <property type="match status" value="1"/>
</dbReference>
<evidence type="ECO:0000256" key="17">
    <source>
        <dbReference type="SAM" id="Coils"/>
    </source>
</evidence>
<dbReference type="InterPro" id="IPR015940">
    <property type="entry name" value="UBA"/>
</dbReference>
<keyword evidence="9 11" id="KW-0788">Thiol protease</keyword>
<dbReference type="InterPro" id="IPR001607">
    <property type="entry name" value="Znf_UBP"/>
</dbReference>
<feature type="domain" description="UBA" evidence="18">
    <location>
        <begin position="679"/>
        <end position="719"/>
    </location>
</feature>
<dbReference type="InterPro" id="IPR050185">
    <property type="entry name" value="Ub_carboxyl-term_hydrolase"/>
</dbReference>
<comment type="catalytic activity">
    <reaction evidence="1 11 16">
        <text>Thiol-dependent hydrolysis of ester, thioester, amide, peptide and isopeptide bonds formed by the C-terminal Gly of ubiquitin (a 76-residue protein attached to proteins as an intracellular targeting signal).</text>
        <dbReference type="EC" id="3.4.19.12"/>
    </reaction>
</comment>
<dbReference type="CDD" id="cd14294">
    <property type="entry name" value="UBA1_UBP5_like"/>
    <property type="match status" value="1"/>
</dbReference>
<dbReference type="GO" id="GO:0016579">
    <property type="term" value="P:protein deubiquitination"/>
    <property type="evidence" value="ECO:0007669"/>
    <property type="project" value="InterPro"/>
</dbReference>
<dbReference type="Proteomes" id="UP001187531">
    <property type="component" value="Unassembled WGS sequence"/>
</dbReference>
<evidence type="ECO:0000256" key="4">
    <source>
        <dbReference type="ARBA" id="ARBA00022723"/>
    </source>
</evidence>
<dbReference type="AlphaFoldDB" id="A0AA88KX79"/>
<organism evidence="21 22">
    <name type="scientific">Artemia franciscana</name>
    <name type="common">Brine shrimp</name>
    <name type="synonym">Artemia sanfranciscana</name>
    <dbReference type="NCBI Taxonomy" id="6661"/>
    <lineage>
        <taxon>Eukaryota</taxon>
        <taxon>Metazoa</taxon>
        <taxon>Ecdysozoa</taxon>
        <taxon>Arthropoda</taxon>
        <taxon>Crustacea</taxon>
        <taxon>Branchiopoda</taxon>
        <taxon>Anostraca</taxon>
        <taxon>Artemiidae</taxon>
        <taxon>Artemia</taxon>
    </lineage>
</organism>